<feature type="domain" description="BTB" evidence="2">
    <location>
        <begin position="34"/>
        <end position="128"/>
    </location>
</feature>
<dbReference type="AlphaFoldDB" id="A0A0C9XC26"/>
<dbReference type="Proteomes" id="UP000054477">
    <property type="component" value="Unassembled WGS sequence"/>
</dbReference>
<dbReference type="SUPFAM" id="SSF54695">
    <property type="entry name" value="POZ domain"/>
    <property type="match status" value="1"/>
</dbReference>
<proteinExistence type="predicted"/>
<reference evidence="4" key="2">
    <citation type="submission" date="2015-01" db="EMBL/GenBank/DDBJ databases">
        <title>Evolutionary Origins and Diversification of the Mycorrhizal Mutualists.</title>
        <authorList>
            <consortium name="DOE Joint Genome Institute"/>
            <consortium name="Mycorrhizal Genomics Consortium"/>
            <person name="Kohler A."/>
            <person name="Kuo A."/>
            <person name="Nagy L.G."/>
            <person name="Floudas D."/>
            <person name="Copeland A."/>
            <person name="Barry K.W."/>
            <person name="Cichocki N."/>
            <person name="Veneault-Fourrey C."/>
            <person name="LaButti K."/>
            <person name="Lindquist E.A."/>
            <person name="Lipzen A."/>
            <person name="Lundell T."/>
            <person name="Morin E."/>
            <person name="Murat C."/>
            <person name="Riley R."/>
            <person name="Ohm R."/>
            <person name="Sun H."/>
            <person name="Tunlid A."/>
            <person name="Henrissat B."/>
            <person name="Grigoriev I.V."/>
            <person name="Hibbett D.S."/>
            <person name="Martin F."/>
        </authorList>
    </citation>
    <scope>NUCLEOTIDE SEQUENCE [LARGE SCALE GENOMIC DNA]</scope>
    <source>
        <strain evidence="4">LaAM-08-1</strain>
    </source>
</reference>
<dbReference type="Pfam" id="PF00651">
    <property type="entry name" value="BTB"/>
    <property type="match status" value="1"/>
</dbReference>
<accession>A0A0C9XC26</accession>
<dbReference type="InterPro" id="IPR000210">
    <property type="entry name" value="BTB/POZ_dom"/>
</dbReference>
<protein>
    <recommendedName>
        <fullName evidence="2">BTB domain-containing protein</fullName>
    </recommendedName>
</protein>
<dbReference type="EMBL" id="KN838823">
    <property type="protein sequence ID" value="KIJ93802.1"/>
    <property type="molecule type" value="Genomic_DNA"/>
</dbReference>
<evidence type="ECO:0000313" key="4">
    <source>
        <dbReference type="Proteomes" id="UP000054477"/>
    </source>
</evidence>
<reference evidence="3 4" key="1">
    <citation type="submission" date="2014-04" db="EMBL/GenBank/DDBJ databases">
        <authorList>
            <consortium name="DOE Joint Genome Institute"/>
            <person name="Kuo A."/>
            <person name="Kohler A."/>
            <person name="Nagy L.G."/>
            <person name="Floudas D."/>
            <person name="Copeland A."/>
            <person name="Barry K.W."/>
            <person name="Cichocki N."/>
            <person name="Veneault-Fourrey C."/>
            <person name="LaButti K."/>
            <person name="Lindquist E.A."/>
            <person name="Lipzen A."/>
            <person name="Lundell T."/>
            <person name="Morin E."/>
            <person name="Murat C."/>
            <person name="Sun H."/>
            <person name="Tunlid A."/>
            <person name="Henrissat B."/>
            <person name="Grigoriev I.V."/>
            <person name="Hibbett D.S."/>
            <person name="Martin F."/>
            <person name="Nordberg H.P."/>
            <person name="Cantor M.N."/>
            <person name="Hua S.X."/>
        </authorList>
    </citation>
    <scope>NUCLEOTIDE SEQUENCE [LARGE SCALE GENOMIC DNA]</scope>
    <source>
        <strain evidence="3 4">LaAM-08-1</strain>
    </source>
</reference>
<feature type="compositionally biased region" description="Basic and acidic residues" evidence="1">
    <location>
        <begin position="11"/>
        <end position="21"/>
    </location>
</feature>
<organism evidence="3 4">
    <name type="scientific">Laccaria amethystina LaAM-08-1</name>
    <dbReference type="NCBI Taxonomy" id="1095629"/>
    <lineage>
        <taxon>Eukaryota</taxon>
        <taxon>Fungi</taxon>
        <taxon>Dikarya</taxon>
        <taxon>Basidiomycota</taxon>
        <taxon>Agaricomycotina</taxon>
        <taxon>Agaricomycetes</taxon>
        <taxon>Agaricomycetidae</taxon>
        <taxon>Agaricales</taxon>
        <taxon>Agaricineae</taxon>
        <taxon>Hydnangiaceae</taxon>
        <taxon>Laccaria</taxon>
    </lineage>
</organism>
<dbReference type="Gene3D" id="3.30.710.10">
    <property type="entry name" value="Potassium Channel Kv1.1, Chain A"/>
    <property type="match status" value="1"/>
</dbReference>
<dbReference type="CDD" id="cd18186">
    <property type="entry name" value="BTB_POZ_ZBTB_KLHL-like"/>
    <property type="match status" value="1"/>
</dbReference>
<keyword evidence="4" id="KW-1185">Reference proteome</keyword>
<sequence length="338" mass="38402">MDGSDQGRPPPEPKSRSERIQRPAGLWFDDGNHVILAGNYQFRIHRGILSAGSPVLRKVFLEPVLEGAQTIEGCPVTHLQDHGRNVMHFLMAIYDPAFFEPPPKDVPVDVVLSVAQLSHKYEVQHLRRRSILHIERNFSMEMDTFVPCWWGTCDEQGLWFLGLEKLLNIIVIATYINALWVLPAAYYLCSEETPSHTLRDASFWNSSQCATVLRNVLAGKINLDVMDVAYEDLIGTSPCSGCIHREQCALTTLATARLVRSLITQTKGAGRKPHTLSFWWKRSWLKKEHCKELCAPCSSASMSAYESARGDYWDKIPSAFNLPSWKELKTLRETNFRE</sequence>
<feature type="region of interest" description="Disordered" evidence="1">
    <location>
        <begin position="1"/>
        <end position="22"/>
    </location>
</feature>
<evidence type="ECO:0000259" key="2">
    <source>
        <dbReference type="Pfam" id="PF00651"/>
    </source>
</evidence>
<name>A0A0C9XC26_9AGAR</name>
<evidence type="ECO:0000313" key="3">
    <source>
        <dbReference type="EMBL" id="KIJ93802.1"/>
    </source>
</evidence>
<dbReference type="OrthoDB" id="3036049at2759"/>
<gene>
    <name evidence="3" type="ORF">K443DRAFT_111489</name>
</gene>
<dbReference type="HOGENOM" id="CLU_033082_3_2_1"/>
<dbReference type="InterPro" id="IPR011333">
    <property type="entry name" value="SKP1/BTB/POZ_sf"/>
</dbReference>
<evidence type="ECO:0000256" key="1">
    <source>
        <dbReference type="SAM" id="MobiDB-lite"/>
    </source>
</evidence>